<dbReference type="Gene3D" id="3.40.367.20">
    <property type="match status" value="1"/>
</dbReference>
<feature type="compositionally biased region" description="Low complexity" evidence="6">
    <location>
        <begin position="646"/>
        <end position="656"/>
    </location>
</feature>
<dbReference type="GO" id="GO:0006013">
    <property type="term" value="P:mannose metabolic process"/>
    <property type="evidence" value="ECO:0007669"/>
    <property type="project" value="TreeGrafter"/>
</dbReference>
<feature type="region of interest" description="Disordered" evidence="6">
    <location>
        <begin position="202"/>
        <end position="228"/>
    </location>
</feature>
<proteinExistence type="inferred from homology"/>
<dbReference type="Gene3D" id="3.30.420.40">
    <property type="match status" value="1"/>
</dbReference>
<keyword evidence="4 9" id="KW-0418">Kinase</keyword>
<feature type="region of interest" description="Disordered" evidence="6">
    <location>
        <begin position="564"/>
        <end position="585"/>
    </location>
</feature>
<dbReference type="GO" id="GO:0008865">
    <property type="term" value="F:fructokinase activity"/>
    <property type="evidence" value="ECO:0007669"/>
    <property type="project" value="TreeGrafter"/>
</dbReference>
<dbReference type="PANTHER" id="PTHR19443">
    <property type="entry name" value="HEXOKINASE"/>
    <property type="match status" value="1"/>
</dbReference>
<evidence type="ECO:0000313" key="10">
    <source>
        <dbReference type="Proteomes" id="UP000076874"/>
    </source>
</evidence>
<accession>A0A167ZCX2</accession>
<dbReference type="PRINTS" id="PR00475">
    <property type="entry name" value="HEXOKINASE"/>
</dbReference>
<dbReference type="EMBL" id="AZHD01000002">
    <property type="protein sequence ID" value="OAA67358.1"/>
    <property type="molecule type" value="Genomic_DNA"/>
</dbReference>
<dbReference type="Pfam" id="PF00349">
    <property type="entry name" value="Hexokinase_1"/>
    <property type="match status" value="1"/>
</dbReference>
<protein>
    <submittedName>
        <fullName evidence="9">Hexokinase-like protein</fullName>
    </submittedName>
</protein>
<dbReference type="GO" id="GO:0006006">
    <property type="term" value="P:glucose metabolic process"/>
    <property type="evidence" value="ECO:0007669"/>
    <property type="project" value="TreeGrafter"/>
</dbReference>
<dbReference type="PROSITE" id="PS51748">
    <property type="entry name" value="HEXOKINASE_2"/>
    <property type="match status" value="1"/>
</dbReference>
<dbReference type="GO" id="GO:0006096">
    <property type="term" value="P:glycolytic process"/>
    <property type="evidence" value="ECO:0007669"/>
    <property type="project" value="UniProtKB-UniPathway"/>
</dbReference>
<dbReference type="InterPro" id="IPR022672">
    <property type="entry name" value="Hexokinase_N"/>
</dbReference>
<evidence type="ECO:0000256" key="2">
    <source>
        <dbReference type="ARBA" id="ARBA00022679"/>
    </source>
</evidence>
<dbReference type="InterPro" id="IPR043129">
    <property type="entry name" value="ATPase_NBD"/>
</dbReference>
<comment type="caution">
    <text evidence="9">The sequence shown here is derived from an EMBL/GenBank/DDBJ whole genome shotgun (WGS) entry which is preliminary data.</text>
</comment>
<dbReference type="GO" id="GO:0005536">
    <property type="term" value="F:D-glucose binding"/>
    <property type="evidence" value="ECO:0007669"/>
    <property type="project" value="InterPro"/>
</dbReference>
<dbReference type="Pfam" id="PF03727">
    <property type="entry name" value="Hexokinase_2"/>
    <property type="match status" value="1"/>
</dbReference>
<dbReference type="GO" id="GO:0005829">
    <property type="term" value="C:cytosol"/>
    <property type="evidence" value="ECO:0007669"/>
    <property type="project" value="TreeGrafter"/>
</dbReference>
<dbReference type="AlphaFoldDB" id="A0A167ZCX2"/>
<organism evidence="9 10">
    <name type="scientific">Niveomyces insectorum RCEF 264</name>
    <dbReference type="NCBI Taxonomy" id="1081102"/>
    <lineage>
        <taxon>Eukaryota</taxon>
        <taxon>Fungi</taxon>
        <taxon>Dikarya</taxon>
        <taxon>Ascomycota</taxon>
        <taxon>Pezizomycotina</taxon>
        <taxon>Sordariomycetes</taxon>
        <taxon>Hypocreomycetidae</taxon>
        <taxon>Hypocreales</taxon>
        <taxon>Cordycipitaceae</taxon>
        <taxon>Niveomyces</taxon>
    </lineage>
</organism>
<dbReference type="InterPro" id="IPR001312">
    <property type="entry name" value="Hexokinase"/>
</dbReference>
<evidence type="ECO:0000313" key="9">
    <source>
        <dbReference type="EMBL" id="OAA67358.1"/>
    </source>
</evidence>
<keyword evidence="3" id="KW-0547">Nucleotide-binding</keyword>
<dbReference type="GO" id="GO:0001678">
    <property type="term" value="P:intracellular glucose homeostasis"/>
    <property type="evidence" value="ECO:0007669"/>
    <property type="project" value="InterPro"/>
</dbReference>
<feature type="region of interest" description="Disordered" evidence="6">
    <location>
        <begin position="36"/>
        <end position="120"/>
    </location>
</feature>
<feature type="compositionally biased region" description="Polar residues" evidence="6">
    <location>
        <begin position="111"/>
        <end position="120"/>
    </location>
</feature>
<feature type="compositionally biased region" description="Low complexity" evidence="6">
    <location>
        <begin position="57"/>
        <end position="105"/>
    </location>
</feature>
<keyword evidence="10" id="KW-1185">Reference proteome</keyword>
<dbReference type="Proteomes" id="UP000076874">
    <property type="component" value="Unassembled WGS sequence"/>
</dbReference>
<dbReference type="SUPFAM" id="SSF53067">
    <property type="entry name" value="Actin-like ATPase domain"/>
    <property type="match status" value="2"/>
</dbReference>
<dbReference type="GO" id="GO:0019158">
    <property type="term" value="F:mannokinase activity"/>
    <property type="evidence" value="ECO:0007669"/>
    <property type="project" value="TreeGrafter"/>
</dbReference>
<dbReference type="GO" id="GO:0005524">
    <property type="term" value="F:ATP binding"/>
    <property type="evidence" value="ECO:0007669"/>
    <property type="project" value="UniProtKB-KW"/>
</dbReference>
<dbReference type="UniPathway" id="UPA00109">
    <property type="reaction ID" value="UER00180"/>
</dbReference>
<name>A0A167ZCX2_9HYPO</name>
<evidence type="ECO:0000256" key="6">
    <source>
        <dbReference type="SAM" id="MobiDB-lite"/>
    </source>
</evidence>
<evidence type="ECO:0000259" key="7">
    <source>
        <dbReference type="Pfam" id="PF00349"/>
    </source>
</evidence>
<dbReference type="InterPro" id="IPR022673">
    <property type="entry name" value="Hexokinase_C"/>
</dbReference>
<sequence>MTALRNALVAALRSLMKGKSFLQALLAFWSRPSSLKGARKSTRRAASAPESNSSRQAAGAAATATAAAAAASESTDTSETETATTPETTPATTPTTSPAASPSASLPKPDSATNPTPPTTTLDAFLQDAERLLMEPVQGDRLRLFARQLQDQFRDRLLTNAACMLPSYNHQLPTGRERGRYLSLDVGGSTLRVALIALQGRQDGGAMSSSPPSPPPSPGSSSNADTDADAGSMRILSMASFRITPELKQLEGMAFFDWMAGRILETVEQVDEENGHAGSSSDAPLSVGLAWSFPIEQTSLRGGLLQSMGKGFLAADSLLGRDLGDIIQAACRARGLHVALAAIVNDSTAALLSKAYVHAATRFSLILGTGVNIAAHLPVPTVGRAKFGTRPAAWFAAASHVIVNTELGMFGHGILPVTRWDALLNAGHPKPTFQPLEHMVSGYYLGEVCRFALLEAVATAGLFGGVAPPSLRVPYALDTATLSLIEDESTSLDTAAAVFQAQHPSAVPPTAADMAAVRTLASLVSRRSAAIVAASVYALWALKAETERAILLDLADADAVASTNGNANGHAKTENDGDDDDAVSPSVLATNQATNARAELDIVQARTVVAFNGSVIERYPHYLERCQTMINALSSSSSPAAGSIGEGQEQQQQQQQQQQQAAIIELVPAKESSLLGAAVALACLGA</sequence>
<evidence type="ECO:0000256" key="5">
    <source>
        <dbReference type="ARBA" id="ARBA00022840"/>
    </source>
</evidence>
<keyword evidence="5" id="KW-0067">ATP-binding</keyword>
<comment type="similarity">
    <text evidence="1">Belongs to the hexokinase family.</text>
</comment>
<feature type="domain" description="Hexokinase C-terminal" evidence="8">
    <location>
        <begin position="363"/>
        <end position="683"/>
    </location>
</feature>
<dbReference type="GO" id="GO:0004340">
    <property type="term" value="F:glucokinase activity"/>
    <property type="evidence" value="ECO:0007669"/>
    <property type="project" value="TreeGrafter"/>
</dbReference>
<evidence type="ECO:0000256" key="3">
    <source>
        <dbReference type="ARBA" id="ARBA00022741"/>
    </source>
</evidence>
<evidence type="ECO:0000259" key="8">
    <source>
        <dbReference type="Pfam" id="PF03727"/>
    </source>
</evidence>
<feature type="region of interest" description="Disordered" evidence="6">
    <location>
        <begin position="637"/>
        <end position="656"/>
    </location>
</feature>
<feature type="domain" description="Hexokinase N-terminal" evidence="7">
    <location>
        <begin position="138"/>
        <end position="356"/>
    </location>
</feature>
<reference evidence="9 10" key="1">
    <citation type="journal article" date="2016" name="Genome Biol. Evol.">
        <title>Divergent and convergent evolution of fungal pathogenicity.</title>
        <authorList>
            <person name="Shang Y."/>
            <person name="Xiao G."/>
            <person name="Zheng P."/>
            <person name="Cen K."/>
            <person name="Zhan S."/>
            <person name="Wang C."/>
        </authorList>
    </citation>
    <scope>NUCLEOTIDE SEQUENCE [LARGE SCALE GENOMIC DNA]</scope>
    <source>
        <strain evidence="9 10">RCEF 264</strain>
    </source>
</reference>
<evidence type="ECO:0000256" key="4">
    <source>
        <dbReference type="ARBA" id="ARBA00022777"/>
    </source>
</evidence>
<keyword evidence="2" id="KW-0808">Transferase</keyword>
<gene>
    <name evidence="9" type="ORF">SPI_01934</name>
</gene>
<evidence type="ECO:0000256" key="1">
    <source>
        <dbReference type="ARBA" id="ARBA00009225"/>
    </source>
</evidence>
<dbReference type="PANTHER" id="PTHR19443:SF24">
    <property type="entry name" value="PHOSPHOTRANSFERASE"/>
    <property type="match status" value="1"/>
</dbReference>
<dbReference type="GO" id="GO:0005739">
    <property type="term" value="C:mitochondrion"/>
    <property type="evidence" value="ECO:0007669"/>
    <property type="project" value="TreeGrafter"/>
</dbReference>
<dbReference type="OrthoDB" id="419537at2759"/>
<dbReference type="STRING" id="1081102.A0A167ZCX2"/>